<dbReference type="SUPFAM" id="SSF56059">
    <property type="entry name" value="Glutathione synthetase ATP-binding domain-like"/>
    <property type="match status" value="1"/>
</dbReference>
<gene>
    <name evidence="4" type="ORF">S01H4_29319</name>
</gene>
<name>X1BBE3_9ZZZZ</name>
<accession>X1BBE3</accession>
<dbReference type="GO" id="GO:0004088">
    <property type="term" value="F:carbamoyl-phosphate synthase (glutamine-hydrolyzing) activity"/>
    <property type="evidence" value="ECO:0007669"/>
    <property type="project" value="TreeGrafter"/>
</dbReference>
<dbReference type="Gene3D" id="3.30.470.20">
    <property type="entry name" value="ATP-grasp fold, B domain"/>
    <property type="match status" value="1"/>
</dbReference>
<dbReference type="GO" id="GO:0006541">
    <property type="term" value="P:glutamine metabolic process"/>
    <property type="evidence" value="ECO:0007669"/>
    <property type="project" value="TreeGrafter"/>
</dbReference>
<keyword evidence="3" id="KW-0067">ATP-binding</keyword>
<keyword evidence="1" id="KW-0436">Ligase</keyword>
<dbReference type="PANTHER" id="PTHR11405">
    <property type="entry name" value="CARBAMOYLTRANSFERASE FAMILY MEMBER"/>
    <property type="match status" value="1"/>
</dbReference>
<evidence type="ECO:0000256" key="3">
    <source>
        <dbReference type="ARBA" id="ARBA00022840"/>
    </source>
</evidence>
<dbReference type="AlphaFoldDB" id="X1BBE3"/>
<evidence type="ECO:0000313" key="4">
    <source>
        <dbReference type="EMBL" id="GAG78522.1"/>
    </source>
</evidence>
<organism evidence="4">
    <name type="scientific">marine sediment metagenome</name>
    <dbReference type="NCBI Taxonomy" id="412755"/>
    <lineage>
        <taxon>unclassified sequences</taxon>
        <taxon>metagenomes</taxon>
        <taxon>ecological metagenomes</taxon>
    </lineage>
</organism>
<comment type="caution">
    <text evidence="4">The sequence shown here is derived from an EMBL/GenBank/DDBJ whole genome shotgun (WGS) entry which is preliminary data.</text>
</comment>
<dbReference type="PANTHER" id="PTHR11405:SF53">
    <property type="entry name" value="CARBAMOYL-PHOSPHATE SYNTHASE [AMMONIA], MITOCHONDRIAL"/>
    <property type="match status" value="1"/>
</dbReference>
<dbReference type="GO" id="GO:0005737">
    <property type="term" value="C:cytoplasm"/>
    <property type="evidence" value="ECO:0007669"/>
    <property type="project" value="TreeGrafter"/>
</dbReference>
<reference evidence="4" key="1">
    <citation type="journal article" date="2014" name="Front. Microbiol.">
        <title>High frequency of phylogenetically diverse reductive dehalogenase-homologous genes in deep subseafloor sedimentary metagenomes.</title>
        <authorList>
            <person name="Kawai M."/>
            <person name="Futagami T."/>
            <person name="Toyoda A."/>
            <person name="Takaki Y."/>
            <person name="Nishi S."/>
            <person name="Hori S."/>
            <person name="Arai W."/>
            <person name="Tsubouchi T."/>
            <person name="Morono Y."/>
            <person name="Uchiyama I."/>
            <person name="Ito T."/>
            <person name="Fujiyama A."/>
            <person name="Inagaki F."/>
            <person name="Takami H."/>
        </authorList>
    </citation>
    <scope>NUCLEOTIDE SEQUENCE</scope>
    <source>
        <strain evidence="4">Expedition CK06-06</strain>
    </source>
</reference>
<protein>
    <recommendedName>
        <fullName evidence="5">Carbamoyl-phosphate synthetase large subunit oligomerisation domain-containing protein</fullName>
    </recommendedName>
</protein>
<evidence type="ECO:0008006" key="5">
    <source>
        <dbReference type="Google" id="ProtNLM"/>
    </source>
</evidence>
<proteinExistence type="predicted"/>
<evidence type="ECO:0000256" key="1">
    <source>
        <dbReference type="ARBA" id="ARBA00022598"/>
    </source>
</evidence>
<dbReference type="GO" id="GO:0005524">
    <property type="term" value="F:ATP binding"/>
    <property type="evidence" value="ECO:0007669"/>
    <property type="project" value="UniProtKB-KW"/>
</dbReference>
<keyword evidence="2" id="KW-0547">Nucleotide-binding</keyword>
<sequence length="80" mass="9121">SVACSKLAVGYTLPELKNQITLKTTANFEPATDYMVLKYPRWDLTKFEKVDRRIGPQMKSVGECMSIGRNLEEVIQKAIR</sequence>
<feature type="non-terminal residue" evidence="4">
    <location>
        <position position="80"/>
    </location>
</feature>
<evidence type="ECO:0000256" key="2">
    <source>
        <dbReference type="ARBA" id="ARBA00022741"/>
    </source>
</evidence>
<dbReference type="EMBL" id="BART01014922">
    <property type="protein sequence ID" value="GAG78522.1"/>
    <property type="molecule type" value="Genomic_DNA"/>
</dbReference>
<feature type="non-terminal residue" evidence="4">
    <location>
        <position position="1"/>
    </location>
</feature>